<protein>
    <submittedName>
        <fullName evidence="3">Phosphatidylinositol alpha-mannosyltransferase</fullName>
    </submittedName>
</protein>
<dbReference type="PANTHER" id="PTHR45947:SF3">
    <property type="entry name" value="SULFOQUINOVOSYL TRANSFERASE SQD2"/>
    <property type="match status" value="1"/>
</dbReference>
<dbReference type="SUPFAM" id="SSF53756">
    <property type="entry name" value="UDP-Glycosyltransferase/glycogen phosphorylase"/>
    <property type="match status" value="1"/>
</dbReference>
<dbReference type="AlphaFoldDB" id="A0A1W2G877"/>
<dbReference type="RefSeq" id="WP_084371193.1">
    <property type="nucleotide sequence ID" value="NZ_FWYF01000001.1"/>
</dbReference>
<dbReference type="CDD" id="cd03801">
    <property type="entry name" value="GT4_PimA-like"/>
    <property type="match status" value="1"/>
</dbReference>
<evidence type="ECO:0000313" key="3">
    <source>
        <dbReference type="EMBL" id="SMD32538.1"/>
    </source>
</evidence>
<dbReference type="Gene3D" id="3.40.50.2000">
    <property type="entry name" value="Glycogen Phosphorylase B"/>
    <property type="match status" value="2"/>
</dbReference>
<dbReference type="STRING" id="692418.SAMN04488029_0885"/>
<feature type="domain" description="Glycosyl transferase family 1" evidence="1">
    <location>
        <begin position="194"/>
        <end position="348"/>
    </location>
</feature>
<dbReference type="Pfam" id="PF13439">
    <property type="entry name" value="Glyco_transf_4"/>
    <property type="match status" value="1"/>
</dbReference>
<dbReference type="Pfam" id="PF00534">
    <property type="entry name" value="Glycos_transf_1"/>
    <property type="match status" value="1"/>
</dbReference>
<keyword evidence="3" id="KW-0808">Transferase</keyword>
<keyword evidence="3" id="KW-0328">Glycosyltransferase</keyword>
<dbReference type="InterPro" id="IPR050194">
    <property type="entry name" value="Glycosyltransferase_grp1"/>
</dbReference>
<evidence type="ECO:0000259" key="1">
    <source>
        <dbReference type="Pfam" id="PF00534"/>
    </source>
</evidence>
<dbReference type="InterPro" id="IPR001296">
    <property type="entry name" value="Glyco_trans_1"/>
</dbReference>
<proteinExistence type="predicted"/>
<feature type="domain" description="Glycosyltransferase subfamily 4-like N-terminal" evidence="2">
    <location>
        <begin position="14"/>
        <end position="183"/>
    </location>
</feature>
<dbReference type="EMBL" id="FWYF01000001">
    <property type="protein sequence ID" value="SMD32538.1"/>
    <property type="molecule type" value="Genomic_DNA"/>
</dbReference>
<organism evidence="3 4">
    <name type="scientific">Reichenbachiella faecimaris</name>
    <dbReference type="NCBI Taxonomy" id="692418"/>
    <lineage>
        <taxon>Bacteria</taxon>
        <taxon>Pseudomonadati</taxon>
        <taxon>Bacteroidota</taxon>
        <taxon>Cytophagia</taxon>
        <taxon>Cytophagales</taxon>
        <taxon>Reichenbachiellaceae</taxon>
        <taxon>Reichenbachiella</taxon>
    </lineage>
</organism>
<evidence type="ECO:0000259" key="2">
    <source>
        <dbReference type="Pfam" id="PF13439"/>
    </source>
</evidence>
<dbReference type="InterPro" id="IPR028098">
    <property type="entry name" value="Glyco_trans_4-like_N"/>
</dbReference>
<gene>
    <name evidence="3" type="ORF">SAMN04488029_0885</name>
</gene>
<name>A0A1W2G877_REIFA</name>
<accession>A0A1W2G877</accession>
<keyword evidence="4" id="KW-1185">Reference proteome</keyword>
<sequence length="378" mass="43195">MKIAQVCPYDWSRPGGVKAHIENLAIYLRKMGHEVKVIAPNVNADQINDPNVKLIGKGRSTTLWGGTEIDINIAKGEEVEELKRYLQEEQFDLLHFHNGWTPFMTYQVRYYSKAKHVGTFHDTPADNFLMQKFVGPILMPLAASLVWKVADHMISVSESQARYVKSFLAKDPTIIPNGINPDQFNTTFEPIPEYKDGKFNLLFLGRFEERKGLFYTLKAFKTLKAKYPDIRLLIAGDGEQKQEALDFVAENQLEDVVFLGFIDEEIKANLIRTADILLATAIYGESFGIVLLEAMACGTPVAGFGNEGYLNVIQSPWDEYFPTPRDLQTLTDKIEKLYLNEDIREEMSTWGIAEAKTYEWEHITNKVYAVYDEVMKRK</sequence>
<dbReference type="Proteomes" id="UP000192472">
    <property type="component" value="Unassembled WGS sequence"/>
</dbReference>
<evidence type="ECO:0000313" key="4">
    <source>
        <dbReference type="Proteomes" id="UP000192472"/>
    </source>
</evidence>
<dbReference type="GO" id="GO:0016757">
    <property type="term" value="F:glycosyltransferase activity"/>
    <property type="evidence" value="ECO:0007669"/>
    <property type="project" value="UniProtKB-KW"/>
</dbReference>
<dbReference type="OrthoDB" id="9790710at2"/>
<dbReference type="PANTHER" id="PTHR45947">
    <property type="entry name" value="SULFOQUINOVOSYL TRANSFERASE SQD2"/>
    <property type="match status" value="1"/>
</dbReference>
<reference evidence="3 4" key="1">
    <citation type="submission" date="2017-04" db="EMBL/GenBank/DDBJ databases">
        <authorList>
            <person name="Afonso C.L."/>
            <person name="Miller P.J."/>
            <person name="Scott M.A."/>
            <person name="Spackman E."/>
            <person name="Goraichik I."/>
            <person name="Dimitrov K.M."/>
            <person name="Suarez D.L."/>
            <person name="Swayne D.E."/>
        </authorList>
    </citation>
    <scope>NUCLEOTIDE SEQUENCE [LARGE SCALE GENOMIC DNA]</scope>
    <source>
        <strain evidence="3 4">DSM 26133</strain>
    </source>
</reference>